<keyword evidence="2" id="KW-0472">Membrane</keyword>
<keyword evidence="4" id="KW-1185">Reference proteome</keyword>
<organism evidence="3 4">
    <name type="scientific">Tsukamurella soli</name>
    <dbReference type="NCBI Taxonomy" id="644556"/>
    <lineage>
        <taxon>Bacteria</taxon>
        <taxon>Bacillati</taxon>
        <taxon>Actinomycetota</taxon>
        <taxon>Actinomycetes</taxon>
        <taxon>Mycobacteriales</taxon>
        <taxon>Tsukamurellaceae</taxon>
        <taxon>Tsukamurella</taxon>
    </lineage>
</organism>
<comment type="caution">
    <text evidence="3">The sequence shown here is derived from an EMBL/GenBank/DDBJ whole genome shotgun (WGS) entry which is preliminary data.</text>
</comment>
<proteinExistence type="predicted"/>
<dbReference type="RefSeq" id="WP_345000783.1">
    <property type="nucleotide sequence ID" value="NZ_BAABFR010000123.1"/>
</dbReference>
<name>A0ABP8KEM2_9ACTN</name>
<reference evidence="4" key="1">
    <citation type="journal article" date="2019" name="Int. J. Syst. Evol. Microbiol.">
        <title>The Global Catalogue of Microorganisms (GCM) 10K type strain sequencing project: providing services to taxonomists for standard genome sequencing and annotation.</title>
        <authorList>
            <consortium name="The Broad Institute Genomics Platform"/>
            <consortium name="The Broad Institute Genome Sequencing Center for Infectious Disease"/>
            <person name="Wu L."/>
            <person name="Ma J."/>
        </authorList>
    </citation>
    <scope>NUCLEOTIDE SEQUENCE [LARGE SCALE GENOMIC DNA]</scope>
    <source>
        <strain evidence="4">JCM 17688</strain>
    </source>
</reference>
<evidence type="ECO:0000256" key="1">
    <source>
        <dbReference type="SAM" id="MobiDB-lite"/>
    </source>
</evidence>
<sequence>MARGFFDDGDDGDGADGGVGRDDRGRDDRGRGDHGWDDGMWSRSPVEPGARDPRELSAEDAVDIDLIPPKLLLPKVTRALLLGLGITAVVAVAVALLASPGAALAVFLVGAAPGVVGYLGLRRRRLRIDHRVVSRRVWTTRRVNVIAADAVELVARTSRISEVALRIRQGATIVRVPLAVYGDESTGPRGRELTMLGERRLAEALAGNALRDALAVSRVLTEQMRAQSEGAPLPLRPLYRAVVLARELPGRSELVLTREEIAGIAD</sequence>
<accession>A0ABP8KEM2</accession>
<feature type="compositionally biased region" description="Basic and acidic residues" evidence="1">
    <location>
        <begin position="19"/>
        <end position="37"/>
    </location>
</feature>
<evidence type="ECO:0000313" key="4">
    <source>
        <dbReference type="Proteomes" id="UP001500635"/>
    </source>
</evidence>
<evidence type="ECO:0000256" key="2">
    <source>
        <dbReference type="SAM" id="Phobius"/>
    </source>
</evidence>
<evidence type="ECO:0008006" key="5">
    <source>
        <dbReference type="Google" id="ProtNLM"/>
    </source>
</evidence>
<evidence type="ECO:0000313" key="3">
    <source>
        <dbReference type="EMBL" id="GAA4404487.1"/>
    </source>
</evidence>
<keyword evidence="2" id="KW-0812">Transmembrane</keyword>
<dbReference type="EMBL" id="BAABFR010000123">
    <property type="protein sequence ID" value="GAA4404487.1"/>
    <property type="molecule type" value="Genomic_DNA"/>
</dbReference>
<dbReference type="Proteomes" id="UP001500635">
    <property type="component" value="Unassembled WGS sequence"/>
</dbReference>
<gene>
    <name evidence="3" type="ORF">GCM10023147_47040</name>
</gene>
<feature type="transmembrane region" description="Helical" evidence="2">
    <location>
        <begin position="79"/>
        <end position="98"/>
    </location>
</feature>
<feature type="region of interest" description="Disordered" evidence="1">
    <location>
        <begin position="1"/>
        <end position="54"/>
    </location>
</feature>
<keyword evidence="2" id="KW-1133">Transmembrane helix</keyword>
<protein>
    <recommendedName>
        <fullName evidence="5">PH domain-containing protein</fullName>
    </recommendedName>
</protein>
<feature type="transmembrane region" description="Helical" evidence="2">
    <location>
        <begin position="104"/>
        <end position="121"/>
    </location>
</feature>